<protein>
    <submittedName>
        <fullName evidence="1">Uncharacterized protein</fullName>
    </submittedName>
</protein>
<dbReference type="Proteomes" id="UP000186108">
    <property type="component" value="Chromosome"/>
</dbReference>
<dbReference type="RefSeq" id="WP_054248370.1">
    <property type="nucleotide sequence ID" value="NZ_CP009111.1"/>
</dbReference>
<gene>
    <name evidence="1" type="ORF">R1CP_24955</name>
</gene>
<sequence length="219" mass="23781">MSTAHVRALLDHVAAELPREPWPHWTEGWPREIEAGLLDAAFSARATYGTPTTGVRAVITRWRDHRAGPLDDLTALAAHADEPEDLLAVLNNRQRVPGNYTTKAEAVASAARSLAELGCTTSADLRDDEAQRNAIVGVPGFGIATWECFAMQLGVRTTESHQLVCDFLGEALDLEAPPSTADAEHLVAAAAARLEITPTTFTHAVWRYQRAQRRVAGAR</sequence>
<dbReference type="PATRIC" id="fig|37919.13.peg.5244"/>
<proteinExistence type="predicted"/>
<evidence type="ECO:0000313" key="2">
    <source>
        <dbReference type="Proteomes" id="UP000186108"/>
    </source>
</evidence>
<evidence type="ECO:0000313" key="1">
    <source>
        <dbReference type="EMBL" id="ANS29649.1"/>
    </source>
</evidence>
<accession>A0A1B1KAN7</accession>
<dbReference type="Gene3D" id="1.10.340.30">
    <property type="entry name" value="Hypothetical protein, domain 2"/>
    <property type="match status" value="1"/>
</dbReference>
<dbReference type="AlphaFoldDB" id="A0A1B1KAN7"/>
<dbReference type="EMBL" id="CP009111">
    <property type="protein sequence ID" value="ANS29649.1"/>
    <property type="molecule type" value="Genomic_DNA"/>
</dbReference>
<organism evidence="1 2">
    <name type="scientific">Rhodococcus opacus</name>
    <name type="common">Nocardia opaca</name>
    <dbReference type="NCBI Taxonomy" id="37919"/>
    <lineage>
        <taxon>Bacteria</taxon>
        <taxon>Bacillati</taxon>
        <taxon>Actinomycetota</taxon>
        <taxon>Actinomycetes</taxon>
        <taxon>Mycobacteriales</taxon>
        <taxon>Nocardiaceae</taxon>
        <taxon>Rhodococcus</taxon>
    </lineage>
</organism>
<reference evidence="1 2" key="1">
    <citation type="submission" date="2014-07" db="EMBL/GenBank/DDBJ databases">
        <authorList>
            <person name="Zhang J.E."/>
            <person name="Yang H."/>
            <person name="Guo J."/>
            <person name="Deng Z."/>
            <person name="Luo H."/>
            <person name="Luo M."/>
            <person name="Zhao B."/>
        </authorList>
    </citation>
    <scope>NUCLEOTIDE SEQUENCE [LARGE SCALE GENOMIC DNA]</scope>
    <source>
        <strain evidence="1 2">1CP</strain>
    </source>
</reference>
<name>A0A1B1KAN7_RHOOP</name>